<name>A0A8H5B4Y1_9AGAR</name>
<proteinExistence type="predicted"/>
<dbReference type="GO" id="GO:0005737">
    <property type="term" value="C:cytoplasm"/>
    <property type="evidence" value="ECO:0007669"/>
    <property type="project" value="TreeGrafter"/>
</dbReference>
<dbReference type="PANTHER" id="PTHR43363:SF1">
    <property type="entry name" value="HYPOXANTHINE-GUANINE PHOSPHORIBOSYLTRANSFERASE"/>
    <property type="match status" value="1"/>
</dbReference>
<dbReference type="InterPro" id="IPR029057">
    <property type="entry name" value="PRTase-like"/>
</dbReference>
<dbReference type="GO" id="GO:0004422">
    <property type="term" value="F:hypoxanthine phosphoribosyltransferase activity"/>
    <property type="evidence" value="ECO:0007669"/>
    <property type="project" value="TreeGrafter"/>
</dbReference>
<sequence>MTAGRNATASPLQFCDLILYIIALLIVDIETIVRMYSSTMPNSLIIFIFPTSFTMADEVQHFHVTYNDIHNLIRTSTPQIITDFDPDLLVAIGGGGFFPARVMVRGCLPTTDLAIRTFLRSNSSKKAIQIQAIGLSLYEPVEGMTSEQIGHEVIRTQWLGPHSGKLLLGKHNLIVDEVDDTRKTLHYALSELQKDVEEELLAYPEEQRAALRAATKFGIFVVHNKLKPKLAELPAGTPYFSGQDVDDVWLDYPWESINIEEHDKQAAVSKAGALKKCFSSPSALYIAA</sequence>
<evidence type="ECO:0008006" key="5">
    <source>
        <dbReference type="Google" id="ProtNLM"/>
    </source>
</evidence>
<accession>A0A8H5B4Y1</accession>
<dbReference type="EMBL" id="JAACJJ010000042">
    <property type="protein sequence ID" value="KAF5316680.1"/>
    <property type="molecule type" value="Genomic_DNA"/>
</dbReference>
<comment type="caution">
    <text evidence="3">The sequence shown here is derived from an EMBL/GenBank/DDBJ whole genome shotgun (WGS) entry which is preliminary data.</text>
</comment>
<dbReference type="Proteomes" id="UP000567179">
    <property type="component" value="Unassembled WGS sequence"/>
</dbReference>
<evidence type="ECO:0000256" key="1">
    <source>
        <dbReference type="ARBA" id="ARBA00022676"/>
    </source>
</evidence>
<dbReference type="AlphaFoldDB" id="A0A8H5B4Y1"/>
<dbReference type="OrthoDB" id="9973266at2759"/>
<dbReference type="GO" id="GO:0046100">
    <property type="term" value="P:hypoxanthine metabolic process"/>
    <property type="evidence" value="ECO:0007669"/>
    <property type="project" value="TreeGrafter"/>
</dbReference>
<evidence type="ECO:0000313" key="4">
    <source>
        <dbReference type="Proteomes" id="UP000567179"/>
    </source>
</evidence>
<gene>
    <name evidence="3" type="ORF">D9619_006226</name>
</gene>
<evidence type="ECO:0000256" key="2">
    <source>
        <dbReference type="ARBA" id="ARBA00022679"/>
    </source>
</evidence>
<dbReference type="PANTHER" id="PTHR43363">
    <property type="entry name" value="HYPOXANTHINE PHOSPHORIBOSYLTRANSFERASE"/>
    <property type="match status" value="1"/>
</dbReference>
<dbReference type="GO" id="GO:0032263">
    <property type="term" value="P:GMP salvage"/>
    <property type="evidence" value="ECO:0007669"/>
    <property type="project" value="TreeGrafter"/>
</dbReference>
<reference evidence="3 4" key="1">
    <citation type="journal article" date="2020" name="ISME J.">
        <title>Uncovering the hidden diversity of litter-decomposition mechanisms in mushroom-forming fungi.</title>
        <authorList>
            <person name="Floudas D."/>
            <person name="Bentzer J."/>
            <person name="Ahren D."/>
            <person name="Johansson T."/>
            <person name="Persson P."/>
            <person name="Tunlid A."/>
        </authorList>
    </citation>
    <scope>NUCLEOTIDE SEQUENCE [LARGE SCALE GENOMIC DNA]</scope>
    <source>
        <strain evidence="3 4">CBS 101986</strain>
    </source>
</reference>
<dbReference type="Gene3D" id="3.40.50.2020">
    <property type="match status" value="1"/>
</dbReference>
<evidence type="ECO:0000313" key="3">
    <source>
        <dbReference type="EMBL" id="KAF5316680.1"/>
    </source>
</evidence>
<protein>
    <recommendedName>
        <fullName evidence="5">Phosphoribosyltransferase domain-containing protein</fullName>
    </recommendedName>
</protein>
<keyword evidence="2" id="KW-0808">Transferase</keyword>
<dbReference type="GO" id="GO:0032265">
    <property type="term" value="P:XMP salvage"/>
    <property type="evidence" value="ECO:0007669"/>
    <property type="project" value="TreeGrafter"/>
</dbReference>
<keyword evidence="4" id="KW-1185">Reference proteome</keyword>
<organism evidence="3 4">
    <name type="scientific">Psilocybe cf. subviscida</name>
    <dbReference type="NCBI Taxonomy" id="2480587"/>
    <lineage>
        <taxon>Eukaryota</taxon>
        <taxon>Fungi</taxon>
        <taxon>Dikarya</taxon>
        <taxon>Basidiomycota</taxon>
        <taxon>Agaricomycotina</taxon>
        <taxon>Agaricomycetes</taxon>
        <taxon>Agaricomycetidae</taxon>
        <taxon>Agaricales</taxon>
        <taxon>Agaricineae</taxon>
        <taxon>Strophariaceae</taxon>
        <taxon>Psilocybe</taxon>
    </lineage>
</organism>
<keyword evidence="1" id="KW-0328">Glycosyltransferase</keyword>
<dbReference type="SUPFAM" id="SSF53271">
    <property type="entry name" value="PRTase-like"/>
    <property type="match status" value="1"/>
</dbReference>
<dbReference type="GO" id="GO:0032264">
    <property type="term" value="P:IMP salvage"/>
    <property type="evidence" value="ECO:0007669"/>
    <property type="project" value="TreeGrafter"/>
</dbReference>